<comment type="caution">
    <text evidence="1">The sequence shown here is derived from an EMBL/GenBank/DDBJ whole genome shotgun (WGS) entry which is preliminary data.</text>
</comment>
<name>A0A5J5FX58_9GAMM</name>
<evidence type="ECO:0000313" key="2">
    <source>
        <dbReference type="Proteomes" id="UP000335415"/>
    </source>
</evidence>
<dbReference type="RefSeq" id="WP_150435999.1">
    <property type="nucleotide sequence ID" value="NZ_VYKJ01000008.1"/>
</dbReference>
<proteinExistence type="predicted"/>
<dbReference type="AlphaFoldDB" id="A0A5J5FX58"/>
<dbReference type="Proteomes" id="UP000335415">
    <property type="component" value="Unassembled WGS sequence"/>
</dbReference>
<accession>A0A5J5FX58</accession>
<dbReference type="SUPFAM" id="SSF53474">
    <property type="entry name" value="alpha/beta-Hydrolases"/>
    <property type="match status" value="1"/>
</dbReference>
<keyword evidence="2" id="KW-1185">Reference proteome</keyword>
<evidence type="ECO:0000313" key="1">
    <source>
        <dbReference type="EMBL" id="KAA8998522.1"/>
    </source>
</evidence>
<protein>
    <recommendedName>
        <fullName evidence="3">Alpha/beta hydrolase</fullName>
    </recommendedName>
</protein>
<reference evidence="1 2" key="1">
    <citation type="submission" date="2019-09" db="EMBL/GenBank/DDBJ databases">
        <authorList>
            <person name="Li Y."/>
        </authorList>
    </citation>
    <scope>NUCLEOTIDE SEQUENCE [LARGE SCALE GENOMIC DNA]</scope>
    <source>
        <strain evidence="1 2">L3-3HA</strain>
    </source>
</reference>
<dbReference type="EMBL" id="VYKJ01000008">
    <property type="protein sequence ID" value="KAA8998522.1"/>
    <property type="molecule type" value="Genomic_DNA"/>
</dbReference>
<evidence type="ECO:0008006" key="3">
    <source>
        <dbReference type="Google" id="ProtNLM"/>
    </source>
</evidence>
<dbReference type="Gene3D" id="3.40.50.1820">
    <property type="entry name" value="alpha/beta hydrolase"/>
    <property type="match status" value="1"/>
</dbReference>
<dbReference type="InterPro" id="IPR029058">
    <property type="entry name" value="AB_hydrolase_fold"/>
</dbReference>
<sequence>MYIDEAKKFVLLHSKILGVYNETKEILERIKKHGEDSEDGWSTIFYKMANDCYIKGDFVKSGVFYNLARFPFPETEVQNRAYVNYLAIFDELYVKSGLLKRVEASDGKQIFYLKESSATDIVIITGGIISLKEQWVKLVKIFSALKITVVLAEMPGVGQNSLSYGKASFRMYSDILDVVCKDNENINCHLMALSFSGFIAYKNNLTDDRIKGITMVGTPLNALYHDKDIFDDLPKITQKTICYNIKKEIGNDGDIFDFMDENFHLTKDETTYSKIFYVQSLKDEIISCDEACFLKNLAKNSDVLSLNDEHGSPHYHKVVVSYCVWSVLNTLSKHKFIQILLKFFIFLKIKG</sequence>
<dbReference type="OrthoDB" id="5704902at2"/>
<organism evidence="1 2">
    <name type="scientific">Affinibrenneria salicis</name>
    <dbReference type="NCBI Taxonomy" id="2590031"/>
    <lineage>
        <taxon>Bacteria</taxon>
        <taxon>Pseudomonadati</taxon>
        <taxon>Pseudomonadota</taxon>
        <taxon>Gammaproteobacteria</taxon>
        <taxon>Enterobacterales</taxon>
        <taxon>Pectobacteriaceae</taxon>
        <taxon>Affinibrenneria</taxon>
    </lineage>
</organism>
<gene>
    <name evidence="1" type="ORF">FJU30_16100</name>
</gene>